<keyword evidence="4" id="KW-1185">Reference proteome</keyword>
<protein>
    <submittedName>
        <fullName evidence="3">Glycosyl transferase, WecB/TagA/CpsF family protein</fullName>
    </submittedName>
</protein>
<gene>
    <name evidence="3" type="ordered locus">AM1_5759</name>
</gene>
<dbReference type="eggNOG" id="COG1922">
    <property type="taxonomic scope" value="Bacteria"/>
</dbReference>
<evidence type="ECO:0000313" key="3">
    <source>
        <dbReference type="EMBL" id="ABW30705.1"/>
    </source>
</evidence>
<dbReference type="KEGG" id="amr:AM1_5759"/>
<sequence length="246" mass="28161">MKSRIDITSYSDACDLIQVLAESQTSSYMIAANVHVVMTGFWQSEYQKVINDAALVTPDGMPLVWVMRQLGSDRQSRVYGPDLMLAWCERAAEKDLSIYLYGGSEEILKKLTQKLSEQFPTLKIAGSHSPPFRPLTLEEEQQDCDRINASGASVIFVALGCPKQEQWMARQQGKINAVMIGVGAAFSFHSGEVKQSPRWMMQLGLEWFYRFCVEPRRLWRRYLINNPLFILLVSQQLLMHKFQREA</sequence>
<dbReference type="Proteomes" id="UP000000268">
    <property type="component" value="Chromosome"/>
</dbReference>
<dbReference type="EMBL" id="CP000828">
    <property type="protein sequence ID" value="ABW30705.1"/>
    <property type="molecule type" value="Genomic_DNA"/>
</dbReference>
<evidence type="ECO:0000256" key="2">
    <source>
        <dbReference type="ARBA" id="ARBA00022679"/>
    </source>
</evidence>
<dbReference type="PANTHER" id="PTHR34136:SF1">
    <property type="entry name" value="UDP-N-ACETYL-D-MANNOSAMINURONIC ACID TRANSFERASE"/>
    <property type="match status" value="1"/>
</dbReference>
<evidence type="ECO:0000256" key="1">
    <source>
        <dbReference type="ARBA" id="ARBA00022676"/>
    </source>
</evidence>
<accession>B0BZG0</accession>
<organism evidence="3 4">
    <name type="scientific">Acaryochloris marina (strain MBIC 11017)</name>
    <dbReference type="NCBI Taxonomy" id="329726"/>
    <lineage>
        <taxon>Bacteria</taxon>
        <taxon>Bacillati</taxon>
        <taxon>Cyanobacteriota</taxon>
        <taxon>Cyanophyceae</taxon>
        <taxon>Acaryochloridales</taxon>
        <taxon>Acaryochloridaceae</taxon>
        <taxon>Acaryochloris</taxon>
    </lineage>
</organism>
<dbReference type="Pfam" id="PF03808">
    <property type="entry name" value="Glyco_tran_WecG"/>
    <property type="match status" value="1"/>
</dbReference>
<reference evidence="3 4" key="1">
    <citation type="journal article" date="2008" name="Proc. Natl. Acad. Sci. U.S.A.">
        <title>Niche adaptation and genome expansion in the chlorophyll d-producing cyanobacterium Acaryochloris marina.</title>
        <authorList>
            <person name="Swingley W.D."/>
            <person name="Chen M."/>
            <person name="Cheung P.C."/>
            <person name="Conrad A.L."/>
            <person name="Dejesa L.C."/>
            <person name="Hao J."/>
            <person name="Honchak B.M."/>
            <person name="Karbach L.E."/>
            <person name="Kurdoglu A."/>
            <person name="Lahiri S."/>
            <person name="Mastrian S.D."/>
            <person name="Miyashita H."/>
            <person name="Page L."/>
            <person name="Ramakrishna P."/>
            <person name="Satoh S."/>
            <person name="Sattley W.M."/>
            <person name="Shimada Y."/>
            <person name="Taylor H.L."/>
            <person name="Tomo T."/>
            <person name="Tsuchiya T."/>
            <person name="Wang Z.T."/>
            <person name="Raymond J."/>
            <person name="Mimuro M."/>
            <person name="Blankenship R.E."/>
            <person name="Touchman J.W."/>
        </authorList>
    </citation>
    <scope>NUCLEOTIDE SEQUENCE [LARGE SCALE GENOMIC DNA]</scope>
    <source>
        <strain evidence="4">MBIC 11017</strain>
    </source>
</reference>
<dbReference type="CAZy" id="GT26">
    <property type="family name" value="Glycosyltransferase Family 26"/>
</dbReference>
<dbReference type="PANTHER" id="PTHR34136">
    <property type="match status" value="1"/>
</dbReference>
<dbReference type="HOGENOM" id="CLU_063203_2_0_3"/>
<keyword evidence="2 3" id="KW-0808">Transferase</keyword>
<dbReference type="GO" id="GO:0016758">
    <property type="term" value="F:hexosyltransferase activity"/>
    <property type="evidence" value="ECO:0007669"/>
    <property type="project" value="TreeGrafter"/>
</dbReference>
<evidence type="ECO:0000313" key="4">
    <source>
        <dbReference type="Proteomes" id="UP000000268"/>
    </source>
</evidence>
<dbReference type="STRING" id="329726.AM1_5759"/>
<keyword evidence="1" id="KW-0328">Glycosyltransferase</keyword>
<name>B0BZG0_ACAM1</name>
<dbReference type="CDD" id="cd06533">
    <property type="entry name" value="Glyco_transf_WecG_TagA"/>
    <property type="match status" value="1"/>
</dbReference>
<dbReference type="NCBIfam" id="TIGR00696">
    <property type="entry name" value="wecG_tagA_cpsF"/>
    <property type="match status" value="1"/>
</dbReference>
<dbReference type="RefSeq" id="WP_012165919.1">
    <property type="nucleotide sequence ID" value="NC_009925.1"/>
</dbReference>
<dbReference type="AlphaFoldDB" id="B0BZG0"/>
<proteinExistence type="predicted"/>
<dbReference type="InterPro" id="IPR004629">
    <property type="entry name" value="WecG_TagA_CpsF"/>
</dbReference>